<dbReference type="STRING" id="984485.A0A1E4RPE8"/>
<dbReference type="CDD" id="cd20264">
    <property type="entry name" value="Complex1_LYR_LYRM4"/>
    <property type="match status" value="1"/>
</dbReference>
<evidence type="ECO:0000313" key="3">
    <source>
        <dbReference type="EMBL" id="ODV68965.1"/>
    </source>
</evidence>
<dbReference type="AlphaFoldDB" id="A0A1E4RPE8"/>
<feature type="domain" description="Complex 1 LYR protein" evidence="2">
    <location>
        <begin position="10"/>
        <end position="65"/>
    </location>
</feature>
<dbReference type="GO" id="GO:0031071">
    <property type="term" value="F:cysteine desulfurase activity"/>
    <property type="evidence" value="ECO:0007669"/>
    <property type="project" value="EnsemblFungi"/>
</dbReference>
<dbReference type="OrthoDB" id="275715at2759"/>
<proteinExistence type="inferred from homology"/>
<comment type="similarity">
    <text evidence="1">Belongs to the complex I LYR family.</text>
</comment>
<dbReference type="GO" id="GO:0060090">
    <property type="term" value="F:molecular adaptor activity"/>
    <property type="evidence" value="ECO:0007669"/>
    <property type="project" value="EnsemblFungi"/>
</dbReference>
<dbReference type="InterPro" id="IPR008011">
    <property type="entry name" value="Complex1_LYR_dom"/>
</dbReference>
<name>A0A1E4RPE8_9ASCO</name>
<sequence>MASIANTQKLSLYKQLLEKSSKFDNYNFRVYAKRRIIDSFKEHQNLKDEELIRKHYNDGVNQLAMLHRQTSISQMYTFDKLVVEPLKKHH</sequence>
<gene>
    <name evidence="3" type="ORF">HYPBUDRAFT_152212</name>
</gene>
<reference evidence="4" key="1">
    <citation type="submission" date="2016-05" db="EMBL/GenBank/DDBJ databases">
        <title>Comparative genomics of biotechnologically important yeasts.</title>
        <authorList>
            <consortium name="DOE Joint Genome Institute"/>
            <person name="Riley R."/>
            <person name="Haridas S."/>
            <person name="Wolfe K.H."/>
            <person name="Lopes M.R."/>
            <person name="Hittinger C.T."/>
            <person name="Goker M."/>
            <person name="Salamov A."/>
            <person name="Wisecaver J."/>
            <person name="Long T.M."/>
            <person name="Aerts A.L."/>
            <person name="Barry K."/>
            <person name="Choi C."/>
            <person name="Clum A."/>
            <person name="Coughlan A.Y."/>
            <person name="Deshpande S."/>
            <person name="Douglass A.P."/>
            <person name="Hanson S.J."/>
            <person name="Klenk H.-P."/>
            <person name="Labutti K."/>
            <person name="Lapidus A."/>
            <person name="Lindquist E."/>
            <person name="Lipzen A."/>
            <person name="Meier-Kolthoff J.P."/>
            <person name="Ohm R.A."/>
            <person name="Otillar R.P."/>
            <person name="Pangilinan J."/>
            <person name="Peng Y."/>
            <person name="Rokas A."/>
            <person name="Rosa C.A."/>
            <person name="Scheuner C."/>
            <person name="Sibirny A.A."/>
            <person name="Slot J.C."/>
            <person name="Stielow J.B."/>
            <person name="Sun H."/>
            <person name="Kurtzman C.P."/>
            <person name="Blackwell M."/>
            <person name="Grigoriev I.V."/>
            <person name="Jeffries T.W."/>
        </authorList>
    </citation>
    <scope>NUCLEOTIDE SEQUENCE [LARGE SCALE GENOMIC DNA]</scope>
    <source>
        <strain evidence="4">NRRL Y-1933</strain>
    </source>
</reference>
<dbReference type="Pfam" id="PF05347">
    <property type="entry name" value="Complex1_LYR"/>
    <property type="match status" value="1"/>
</dbReference>
<accession>A0A1E4RPE8</accession>
<dbReference type="PANTHER" id="PTHR13166:SF7">
    <property type="entry name" value="LYR MOTIF-CONTAINING PROTEIN 4"/>
    <property type="match status" value="1"/>
</dbReference>
<dbReference type="GO" id="GO:0005759">
    <property type="term" value="C:mitochondrial matrix"/>
    <property type="evidence" value="ECO:0007669"/>
    <property type="project" value="EnsemblFungi"/>
</dbReference>
<dbReference type="InterPro" id="IPR051522">
    <property type="entry name" value="ISC_assembly_LYR"/>
</dbReference>
<evidence type="ECO:0000313" key="4">
    <source>
        <dbReference type="Proteomes" id="UP000095085"/>
    </source>
</evidence>
<dbReference type="RefSeq" id="XP_020078032.1">
    <property type="nucleotide sequence ID" value="XM_020220895.1"/>
</dbReference>
<evidence type="ECO:0000259" key="2">
    <source>
        <dbReference type="Pfam" id="PF05347"/>
    </source>
</evidence>
<protein>
    <recommendedName>
        <fullName evidence="2">Complex 1 LYR protein domain-containing protein</fullName>
    </recommendedName>
</protein>
<dbReference type="PANTHER" id="PTHR13166">
    <property type="entry name" value="PROTEIN C6ORF149"/>
    <property type="match status" value="1"/>
</dbReference>
<keyword evidence="4" id="KW-1185">Reference proteome</keyword>
<dbReference type="InterPro" id="IPR045297">
    <property type="entry name" value="Complex1_LYR_LYRM4"/>
</dbReference>
<dbReference type="Proteomes" id="UP000095085">
    <property type="component" value="Unassembled WGS sequence"/>
</dbReference>
<dbReference type="GeneID" id="30995445"/>
<organism evidence="3 4">
    <name type="scientific">Hyphopichia burtonii NRRL Y-1933</name>
    <dbReference type="NCBI Taxonomy" id="984485"/>
    <lineage>
        <taxon>Eukaryota</taxon>
        <taxon>Fungi</taxon>
        <taxon>Dikarya</taxon>
        <taxon>Ascomycota</taxon>
        <taxon>Saccharomycotina</taxon>
        <taxon>Pichiomycetes</taxon>
        <taxon>Debaryomycetaceae</taxon>
        <taxon>Hyphopichia</taxon>
    </lineage>
</organism>
<dbReference type="GO" id="GO:0016226">
    <property type="term" value="P:iron-sulfur cluster assembly"/>
    <property type="evidence" value="ECO:0007669"/>
    <property type="project" value="EnsemblFungi"/>
</dbReference>
<dbReference type="EMBL" id="KV454539">
    <property type="protein sequence ID" value="ODV68965.1"/>
    <property type="molecule type" value="Genomic_DNA"/>
</dbReference>
<evidence type="ECO:0000256" key="1">
    <source>
        <dbReference type="ARBA" id="ARBA00009508"/>
    </source>
</evidence>
<dbReference type="GO" id="GO:1990221">
    <property type="term" value="C:L-cysteine desulfurase complex"/>
    <property type="evidence" value="ECO:0007669"/>
    <property type="project" value="EnsemblFungi"/>
</dbReference>